<dbReference type="Proteomes" id="UP000184608">
    <property type="component" value="Unassembled WGS sequence"/>
</dbReference>
<protein>
    <submittedName>
        <fullName evidence="2">Uncharacterized protein</fullName>
    </submittedName>
</protein>
<feature type="chain" id="PRO_5012725660" evidence="1">
    <location>
        <begin position="27"/>
        <end position="216"/>
    </location>
</feature>
<dbReference type="Gene3D" id="1.25.40.10">
    <property type="entry name" value="Tetratricopeptide repeat domain"/>
    <property type="match status" value="1"/>
</dbReference>
<dbReference type="Pfam" id="PF14559">
    <property type="entry name" value="TPR_19"/>
    <property type="match status" value="1"/>
</dbReference>
<evidence type="ECO:0000313" key="3">
    <source>
        <dbReference type="Proteomes" id="UP000184608"/>
    </source>
</evidence>
<sequence length="216" mass="23766">MRLFNRYTGMISVALASFVCTLPAQAASDHLLSSIQKKWAECQYQSKDEDNQVYCLENLVKMSEKALSQQPDRPDLKVWLAISKSSLAGADGGVSALSLVKSAKVLLEEVIEQAPETLDGSAYTSLGSLYYKVPGWPIGFGSDKKAEKMLKKALEMNPDGIDPNYFYGDFLAEDGRKKQAIDYLQRAAKAAPRPGRELADKGRQAEIAKRLKDLGV</sequence>
<name>A0A1M5V400_9VIBR</name>
<evidence type="ECO:0000313" key="2">
    <source>
        <dbReference type="EMBL" id="SHH69848.1"/>
    </source>
</evidence>
<accession>A0A1M5V400</accession>
<gene>
    <name evidence="2" type="ORF">VA7868_00257</name>
</gene>
<keyword evidence="3" id="KW-1185">Reference proteome</keyword>
<dbReference type="AlphaFoldDB" id="A0A1M5V400"/>
<dbReference type="EMBL" id="FQXZ01000005">
    <property type="protein sequence ID" value="SHH69848.1"/>
    <property type="molecule type" value="Genomic_DNA"/>
</dbReference>
<keyword evidence="1" id="KW-0732">Signal</keyword>
<dbReference type="RefSeq" id="WP_073602049.1">
    <property type="nucleotide sequence ID" value="NZ_FQXZ01000005.1"/>
</dbReference>
<proteinExistence type="predicted"/>
<organism evidence="2 3">
    <name type="scientific">Vibrio aerogenes CECT 7868</name>
    <dbReference type="NCBI Taxonomy" id="1216006"/>
    <lineage>
        <taxon>Bacteria</taxon>
        <taxon>Pseudomonadati</taxon>
        <taxon>Pseudomonadota</taxon>
        <taxon>Gammaproteobacteria</taxon>
        <taxon>Vibrionales</taxon>
        <taxon>Vibrionaceae</taxon>
        <taxon>Vibrio</taxon>
    </lineage>
</organism>
<dbReference type="InterPro" id="IPR011990">
    <property type="entry name" value="TPR-like_helical_dom_sf"/>
</dbReference>
<feature type="signal peptide" evidence="1">
    <location>
        <begin position="1"/>
        <end position="26"/>
    </location>
</feature>
<dbReference type="SUPFAM" id="SSF48452">
    <property type="entry name" value="TPR-like"/>
    <property type="match status" value="1"/>
</dbReference>
<dbReference type="STRING" id="1216006.VA7868_00257"/>
<evidence type="ECO:0000256" key="1">
    <source>
        <dbReference type="SAM" id="SignalP"/>
    </source>
</evidence>
<reference evidence="2 3" key="1">
    <citation type="submission" date="2016-11" db="EMBL/GenBank/DDBJ databases">
        <authorList>
            <person name="Jaros S."/>
            <person name="Januszkiewicz K."/>
            <person name="Wedrychowicz H."/>
        </authorList>
    </citation>
    <scope>NUCLEOTIDE SEQUENCE [LARGE SCALE GENOMIC DNA]</scope>
    <source>
        <strain evidence="2 3">CECT 7868</strain>
    </source>
</reference>